<dbReference type="Gene3D" id="1.10.287.1490">
    <property type="match status" value="1"/>
</dbReference>
<sequence length="134" mass="14768">MARAAGVDRSFLYRHPDLLANIHTSQATPTSQQSGMSVTNASLRADLANAQQRIARMAAHNRQLERKLSETLGQQAWLESGLGAAPDIDELQRQVAGLEQRNVALQRQLEEREGELDAARAANRELITALNKTQ</sequence>
<feature type="coiled-coil region" evidence="1">
    <location>
        <begin position="40"/>
        <end position="129"/>
    </location>
</feature>
<name>A0A1E8PYF8_9MYCO</name>
<protein>
    <recommendedName>
        <fullName evidence="4">Transposase</fullName>
    </recommendedName>
</protein>
<evidence type="ECO:0008006" key="4">
    <source>
        <dbReference type="Google" id="ProtNLM"/>
    </source>
</evidence>
<evidence type="ECO:0000313" key="2">
    <source>
        <dbReference type="EMBL" id="OFJ51136.1"/>
    </source>
</evidence>
<reference evidence="2 3" key="1">
    <citation type="submission" date="2016-09" db="EMBL/GenBank/DDBJ databases">
        <title>genome sequence of Mycobacterium sp. 739 SCH.</title>
        <authorList>
            <person name="Greninger A.L."/>
            <person name="Qin X."/>
            <person name="Jerome K."/>
            <person name="Vora S."/>
            <person name="Quinn K."/>
        </authorList>
    </citation>
    <scope>NUCLEOTIDE SEQUENCE [LARGE SCALE GENOMIC DNA]</scope>
    <source>
        <strain evidence="2 3">SCH</strain>
    </source>
</reference>
<evidence type="ECO:0000256" key="1">
    <source>
        <dbReference type="SAM" id="Coils"/>
    </source>
</evidence>
<evidence type="ECO:0000313" key="3">
    <source>
        <dbReference type="Proteomes" id="UP000178953"/>
    </source>
</evidence>
<accession>A0A1E8PYF8</accession>
<gene>
    <name evidence="2" type="ORF">BEL07_24415</name>
</gene>
<organism evidence="2 3">
    <name type="scientific">Mycolicibacterium grossiae</name>
    <dbReference type="NCBI Taxonomy" id="1552759"/>
    <lineage>
        <taxon>Bacteria</taxon>
        <taxon>Bacillati</taxon>
        <taxon>Actinomycetota</taxon>
        <taxon>Actinomycetes</taxon>
        <taxon>Mycobacteriales</taxon>
        <taxon>Mycobacteriaceae</taxon>
        <taxon>Mycolicibacterium</taxon>
    </lineage>
</organism>
<dbReference type="EMBL" id="MCHX01000078">
    <property type="protein sequence ID" value="OFJ51136.1"/>
    <property type="molecule type" value="Genomic_DNA"/>
</dbReference>
<proteinExistence type="predicted"/>
<comment type="caution">
    <text evidence="2">The sequence shown here is derived from an EMBL/GenBank/DDBJ whole genome shotgun (WGS) entry which is preliminary data.</text>
</comment>
<dbReference type="Proteomes" id="UP000178953">
    <property type="component" value="Unassembled WGS sequence"/>
</dbReference>
<keyword evidence="3" id="KW-1185">Reference proteome</keyword>
<dbReference type="AlphaFoldDB" id="A0A1E8PYF8"/>
<keyword evidence="1" id="KW-0175">Coiled coil</keyword>